<dbReference type="InterPro" id="IPR012337">
    <property type="entry name" value="RNaseH-like_sf"/>
</dbReference>
<name>A0A9P6C7I4_9AGAR</name>
<sequence>IMDEASAVVKWFNNHSFALGLFNKEQSDIYHGKPHTLIFPVQTRWTAHFCSLSRLLEVHKALEVTASKYRDQIMETVGPKPKSKRKARQIITRVKDELWWDKVLMIKTHIEPLAIAVNVAQGSTTRCDHVLLVLGNLYRRWLKADQDLFIACMWLNPFITCSLINDSTLPVAVLMGMIRRLYLRVFNLTNCPGNLISQIYAYHTREDVFSDEKWPIESLKDALKEADGSNDPICAWKILNTEQPLVRLAIRIFSFIPNSASTERIFSSMGDIKTKKRNRLGVQKLRNVAMVKAEIRKRHASEGSARIRLKRQ</sequence>
<proteinExistence type="predicted"/>
<keyword evidence="2" id="KW-1185">Reference proteome</keyword>
<protein>
    <submittedName>
        <fullName evidence="1">Ribonuclease H-like domain-containing protein</fullName>
    </submittedName>
</protein>
<dbReference type="AlphaFoldDB" id="A0A9P6C7I4"/>
<feature type="non-terminal residue" evidence="1">
    <location>
        <position position="312"/>
    </location>
</feature>
<evidence type="ECO:0000313" key="1">
    <source>
        <dbReference type="EMBL" id="KAF9455166.1"/>
    </source>
</evidence>
<dbReference type="SUPFAM" id="SSF53098">
    <property type="entry name" value="Ribonuclease H-like"/>
    <property type="match status" value="1"/>
</dbReference>
<dbReference type="EMBL" id="MU151005">
    <property type="protein sequence ID" value="KAF9455166.1"/>
    <property type="molecule type" value="Genomic_DNA"/>
</dbReference>
<dbReference type="Proteomes" id="UP000807353">
    <property type="component" value="Unassembled WGS sequence"/>
</dbReference>
<organism evidence="1 2">
    <name type="scientific">Collybia nuda</name>
    <dbReference type="NCBI Taxonomy" id="64659"/>
    <lineage>
        <taxon>Eukaryota</taxon>
        <taxon>Fungi</taxon>
        <taxon>Dikarya</taxon>
        <taxon>Basidiomycota</taxon>
        <taxon>Agaricomycotina</taxon>
        <taxon>Agaricomycetes</taxon>
        <taxon>Agaricomycetidae</taxon>
        <taxon>Agaricales</taxon>
        <taxon>Tricholomatineae</taxon>
        <taxon>Clitocybaceae</taxon>
        <taxon>Collybia</taxon>
    </lineage>
</organism>
<gene>
    <name evidence="1" type="ORF">BDZ94DRAFT_1134890</name>
</gene>
<dbReference type="OrthoDB" id="2423954at2759"/>
<comment type="caution">
    <text evidence="1">The sequence shown here is derived from an EMBL/GenBank/DDBJ whole genome shotgun (WGS) entry which is preliminary data.</text>
</comment>
<feature type="non-terminal residue" evidence="1">
    <location>
        <position position="1"/>
    </location>
</feature>
<accession>A0A9P6C7I4</accession>
<evidence type="ECO:0000313" key="2">
    <source>
        <dbReference type="Proteomes" id="UP000807353"/>
    </source>
</evidence>
<reference evidence="1" key="1">
    <citation type="submission" date="2020-11" db="EMBL/GenBank/DDBJ databases">
        <authorList>
            <consortium name="DOE Joint Genome Institute"/>
            <person name="Ahrendt S."/>
            <person name="Riley R."/>
            <person name="Andreopoulos W."/>
            <person name="Labutti K."/>
            <person name="Pangilinan J."/>
            <person name="Ruiz-Duenas F.J."/>
            <person name="Barrasa J.M."/>
            <person name="Sanchez-Garcia M."/>
            <person name="Camarero S."/>
            <person name="Miyauchi S."/>
            <person name="Serrano A."/>
            <person name="Linde D."/>
            <person name="Babiker R."/>
            <person name="Drula E."/>
            <person name="Ayuso-Fernandez I."/>
            <person name="Pacheco R."/>
            <person name="Padilla G."/>
            <person name="Ferreira P."/>
            <person name="Barriuso J."/>
            <person name="Kellner H."/>
            <person name="Castanera R."/>
            <person name="Alfaro M."/>
            <person name="Ramirez L."/>
            <person name="Pisabarro A.G."/>
            <person name="Kuo A."/>
            <person name="Tritt A."/>
            <person name="Lipzen A."/>
            <person name="He G."/>
            <person name="Yan M."/>
            <person name="Ng V."/>
            <person name="Cullen D."/>
            <person name="Martin F."/>
            <person name="Rosso M.-N."/>
            <person name="Henrissat B."/>
            <person name="Hibbett D."/>
            <person name="Martinez A.T."/>
            <person name="Grigoriev I.V."/>
        </authorList>
    </citation>
    <scope>NUCLEOTIDE SEQUENCE</scope>
    <source>
        <strain evidence="1">CBS 247.69</strain>
    </source>
</reference>